<proteinExistence type="predicted"/>
<name>A0A3N0J1G5_9ACTN</name>
<dbReference type="InterPro" id="IPR011697">
    <property type="entry name" value="Peptidase_C26"/>
</dbReference>
<reference evidence="4" key="2">
    <citation type="submission" date="2018-05" db="EMBL/GenBank/DDBJ databases">
        <title>Genome Sequencing of selected type strains of the family Eggerthellaceae.</title>
        <authorList>
            <person name="Danylec N."/>
            <person name="Stoll D.A."/>
            <person name="Doetsch A."/>
            <person name="Huch M."/>
        </authorList>
    </citation>
    <scope>NUCLEOTIDE SEQUENCE [LARGE SCALE GENOMIC DNA]</scope>
    <source>
        <strain evidence="4">DSM 16107</strain>
    </source>
</reference>
<reference evidence="2" key="3">
    <citation type="journal article" date="2019" name="Microbiol. Resour. Announc.">
        <title>Draft Genome Sequences of Type Strains of Gordonibacter faecihominis, Paraeggerthella hongkongensis, Parvibacter caecicola,Slackia equolifaciens, Slackia faecicanis, and Slackia isoflavoniconvertens.</title>
        <authorList>
            <person name="Danylec N."/>
            <person name="Stoll D.A."/>
            <person name="Dotsch A."/>
            <person name="Huch M."/>
        </authorList>
    </citation>
    <scope>NUCLEOTIDE SEQUENCE</scope>
    <source>
        <strain evidence="2">DSM 16107</strain>
    </source>
</reference>
<organism evidence="2 4">
    <name type="scientific">Eggerthella sinensis</name>
    <dbReference type="NCBI Taxonomy" id="242230"/>
    <lineage>
        <taxon>Bacteria</taxon>
        <taxon>Bacillati</taxon>
        <taxon>Actinomycetota</taxon>
        <taxon>Coriobacteriia</taxon>
        <taxon>Eggerthellales</taxon>
        <taxon>Eggerthellaceae</taxon>
        <taxon>Eggerthella</taxon>
    </lineage>
</organism>
<dbReference type="EMBL" id="PPTT01000010">
    <property type="protein sequence ID" value="RDB69301.1"/>
    <property type="molecule type" value="Genomic_DNA"/>
</dbReference>
<dbReference type="Proteomes" id="UP000253817">
    <property type="component" value="Unassembled WGS sequence"/>
</dbReference>
<dbReference type="EMBL" id="QICC01000004">
    <property type="protein sequence ID" value="RNM43034.1"/>
    <property type="molecule type" value="Genomic_DNA"/>
</dbReference>
<dbReference type="CDD" id="cd01745">
    <property type="entry name" value="GATase1_2"/>
    <property type="match status" value="1"/>
</dbReference>
<dbReference type="Proteomes" id="UP000270112">
    <property type="component" value="Unassembled WGS sequence"/>
</dbReference>
<dbReference type="GO" id="GO:0016811">
    <property type="term" value="F:hydrolase activity, acting on carbon-nitrogen (but not peptide) bonds, in linear amides"/>
    <property type="evidence" value="ECO:0007669"/>
    <property type="project" value="InterPro"/>
</dbReference>
<dbReference type="PANTHER" id="PTHR43235:SF1">
    <property type="entry name" value="GLUTAMINE AMIDOTRANSFERASE PB2B2.05-RELATED"/>
    <property type="match status" value="1"/>
</dbReference>
<dbReference type="AlphaFoldDB" id="A0A3N0J1G5"/>
<dbReference type="SUPFAM" id="SSF52317">
    <property type="entry name" value="Class I glutamine amidotransferase-like"/>
    <property type="match status" value="1"/>
</dbReference>
<dbReference type="InterPro" id="IPR029062">
    <property type="entry name" value="Class_I_gatase-like"/>
</dbReference>
<evidence type="ECO:0000313" key="4">
    <source>
        <dbReference type="Proteomes" id="UP000270112"/>
    </source>
</evidence>
<evidence type="ECO:0000313" key="3">
    <source>
        <dbReference type="Proteomes" id="UP000253817"/>
    </source>
</evidence>
<accession>A0A3N0J1G5</accession>
<reference evidence="1 3" key="1">
    <citation type="journal article" date="2018" name="Elife">
        <title>Discovery and characterization of a prevalent human gut bacterial enzyme sufficient for the inactivation of a family of plant toxins.</title>
        <authorList>
            <person name="Koppel N."/>
            <person name="Bisanz J.E."/>
            <person name="Pandelia M.E."/>
            <person name="Turnbaugh P.J."/>
            <person name="Balskus E.P."/>
        </authorList>
    </citation>
    <scope>NUCLEOTIDE SEQUENCE [LARGE SCALE GENOMIC DNA]</scope>
    <source>
        <strain evidence="1 3">DSM 16107</strain>
    </source>
</reference>
<gene>
    <name evidence="1" type="ORF">C1876_07290</name>
    <name evidence="2" type="ORF">DMP09_01920</name>
</gene>
<protein>
    <submittedName>
        <fullName evidence="2">Peptidase C26</fullName>
    </submittedName>
</protein>
<dbReference type="OrthoDB" id="9813383at2"/>
<dbReference type="PROSITE" id="PS51273">
    <property type="entry name" value="GATASE_TYPE_1"/>
    <property type="match status" value="1"/>
</dbReference>
<dbReference type="Gene3D" id="3.40.50.880">
    <property type="match status" value="1"/>
</dbReference>
<dbReference type="InterPro" id="IPR044668">
    <property type="entry name" value="PuuD-like"/>
</dbReference>
<dbReference type="PANTHER" id="PTHR43235">
    <property type="entry name" value="GLUTAMINE AMIDOTRANSFERASE PB2B2.05-RELATED"/>
    <property type="match status" value="1"/>
</dbReference>
<evidence type="ECO:0000313" key="1">
    <source>
        <dbReference type="EMBL" id="RDB69301.1"/>
    </source>
</evidence>
<sequence length="268" mass="28589">MIIGITTTFVEEEREGEVVPVERVTVEYVRRVAATGAVPVLLPPVAGGADENRRAARELVERLDGLVLAGGGDINPAAYGDETRMAETTYVFDERDALELELARLAHEHDLPTLGICRGMQVMNVALGGTLYQDVHACGITDFKHQQKPPHDRMPQRVDIAPGSRLEQVLCGGAGDGMVPGCKIGWPVALETGAGEGFPVSCSRSVNSMHHQALAVVAPALLVSAVSGDGLVEGVEDPSRRFFLGVQWHPEYLDSDTALFEALAEAAG</sequence>
<dbReference type="GO" id="GO:0005829">
    <property type="term" value="C:cytosol"/>
    <property type="evidence" value="ECO:0007669"/>
    <property type="project" value="TreeGrafter"/>
</dbReference>
<keyword evidence="3" id="KW-1185">Reference proteome</keyword>
<evidence type="ECO:0000313" key="2">
    <source>
        <dbReference type="EMBL" id="RNM43034.1"/>
    </source>
</evidence>
<dbReference type="Pfam" id="PF07722">
    <property type="entry name" value="Peptidase_C26"/>
    <property type="match status" value="2"/>
</dbReference>
<dbReference type="RefSeq" id="WP_114546054.1">
    <property type="nucleotide sequence ID" value="NZ_PPTT01000010.1"/>
</dbReference>
<comment type="caution">
    <text evidence="2">The sequence shown here is derived from an EMBL/GenBank/DDBJ whole genome shotgun (WGS) entry which is preliminary data.</text>
</comment>